<dbReference type="InterPro" id="IPR050226">
    <property type="entry name" value="NagZ_Beta-hexosaminidase"/>
</dbReference>
<proteinExistence type="inferred from homology"/>
<dbReference type="EC" id="3.2.1.52" evidence="3"/>
<comment type="caution">
    <text evidence="8">The sequence shown here is derived from an EMBL/GenBank/DDBJ whole genome shotgun (WGS) entry which is preliminary data.</text>
</comment>
<feature type="region of interest" description="Disordered" evidence="6">
    <location>
        <begin position="39"/>
        <end position="84"/>
    </location>
</feature>
<dbReference type="GO" id="GO:0016787">
    <property type="term" value="F:hydrolase activity"/>
    <property type="evidence" value="ECO:0007669"/>
    <property type="project" value="UniProtKB-KW"/>
</dbReference>
<evidence type="ECO:0000256" key="6">
    <source>
        <dbReference type="SAM" id="MobiDB-lite"/>
    </source>
</evidence>
<name>A0ABT4IA78_9ACTO</name>
<dbReference type="RefSeq" id="WP_268918006.1">
    <property type="nucleotide sequence ID" value="NZ_JAPTMY010000026.1"/>
</dbReference>
<evidence type="ECO:0000313" key="9">
    <source>
        <dbReference type="Proteomes" id="UP001072034"/>
    </source>
</evidence>
<feature type="compositionally biased region" description="Low complexity" evidence="6">
    <location>
        <begin position="39"/>
        <end position="66"/>
    </location>
</feature>
<dbReference type="InterPro" id="IPR001764">
    <property type="entry name" value="Glyco_hydro_3_N"/>
</dbReference>
<evidence type="ECO:0000259" key="7">
    <source>
        <dbReference type="Pfam" id="PF00933"/>
    </source>
</evidence>
<feature type="domain" description="Glycoside hydrolase family 3 N-terminal" evidence="7">
    <location>
        <begin position="85"/>
        <end position="414"/>
    </location>
</feature>
<dbReference type="InterPro" id="IPR036962">
    <property type="entry name" value="Glyco_hydro_3_N_sf"/>
</dbReference>
<organism evidence="8 9">
    <name type="scientific">Actinomyces israelii</name>
    <dbReference type="NCBI Taxonomy" id="1659"/>
    <lineage>
        <taxon>Bacteria</taxon>
        <taxon>Bacillati</taxon>
        <taxon>Actinomycetota</taxon>
        <taxon>Actinomycetes</taxon>
        <taxon>Actinomycetales</taxon>
        <taxon>Actinomycetaceae</taxon>
        <taxon>Actinomyces</taxon>
    </lineage>
</organism>
<dbReference type="EMBL" id="JAPTMY010000026">
    <property type="protein sequence ID" value="MCZ0858647.1"/>
    <property type="molecule type" value="Genomic_DNA"/>
</dbReference>
<dbReference type="PANTHER" id="PTHR30480:SF13">
    <property type="entry name" value="BETA-HEXOSAMINIDASE"/>
    <property type="match status" value="1"/>
</dbReference>
<comment type="similarity">
    <text evidence="2">Belongs to the glycosyl hydrolase 3 family.</text>
</comment>
<evidence type="ECO:0000313" key="8">
    <source>
        <dbReference type="EMBL" id="MCZ0858647.1"/>
    </source>
</evidence>
<dbReference type="Pfam" id="PF00933">
    <property type="entry name" value="Glyco_hydro_3"/>
    <property type="match status" value="1"/>
</dbReference>
<comment type="catalytic activity">
    <reaction evidence="1">
        <text>Hydrolysis of terminal non-reducing N-acetyl-D-hexosamine residues in N-acetyl-beta-D-hexosaminides.</text>
        <dbReference type="EC" id="3.2.1.52"/>
    </reaction>
</comment>
<dbReference type="InterPro" id="IPR019800">
    <property type="entry name" value="Glyco_hydro_3_AS"/>
</dbReference>
<sequence length="419" mass="42311">MDDHFLTGPSPSAARRTVGRRPVVLAGLFGVAALAGCDAKSPAADSQPTDDPATTSPAAAPVESSPAPDPGATASSSPGPLEGWTTEQKVGQLLMVGAETSGAQKAALDAVSAHHIGNVFIAKPTRSGADAVRDVVASLTGLVGPETTHSTPMLVATDQEGGQVQVLGGAGFSDIPSASEQAATSRDDLAAEAQTWGKELADVGITMNLAPVADLVDISDPSSNGPIGKWEREYGHDAATALDRATAFAQGMEAAGLIATYKHFPGLGRVAANTDTADGVTDDVTARSDDPAVSVFADAIARGAKAVMVSSAIYSLIDSSAPALFSSVIVTDMLRGDLGFTGVVITDDVSAAAQVQDRTPAERAVQAVRAGCDIVLASADATIVADMAQALVAEAQGDPDFAKRVDDSVARVLALKNGS</sequence>
<reference evidence="8" key="1">
    <citation type="submission" date="2022-10" db="EMBL/GenBank/DDBJ databases">
        <title>Genome sequence of Actinomyces israelii ATCC 10048.</title>
        <authorList>
            <person name="Watt R.M."/>
            <person name="Tong W.M."/>
        </authorList>
    </citation>
    <scope>NUCLEOTIDE SEQUENCE</scope>
    <source>
        <strain evidence="8">ATCC 10048</strain>
    </source>
</reference>
<protein>
    <recommendedName>
        <fullName evidence="3">beta-N-acetylhexosaminidase</fullName>
        <ecNumber evidence="3">3.2.1.52</ecNumber>
    </recommendedName>
</protein>
<dbReference type="Proteomes" id="UP001072034">
    <property type="component" value="Unassembled WGS sequence"/>
</dbReference>
<evidence type="ECO:0000256" key="1">
    <source>
        <dbReference type="ARBA" id="ARBA00001231"/>
    </source>
</evidence>
<evidence type="ECO:0000256" key="3">
    <source>
        <dbReference type="ARBA" id="ARBA00012663"/>
    </source>
</evidence>
<keyword evidence="4 8" id="KW-0378">Hydrolase</keyword>
<keyword evidence="9" id="KW-1185">Reference proteome</keyword>
<gene>
    <name evidence="8" type="ORF">OHJ16_11410</name>
</gene>
<evidence type="ECO:0000256" key="4">
    <source>
        <dbReference type="ARBA" id="ARBA00022801"/>
    </source>
</evidence>
<dbReference type="PROSITE" id="PS00775">
    <property type="entry name" value="GLYCOSYL_HYDROL_F3"/>
    <property type="match status" value="1"/>
</dbReference>
<evidence type="ECO:0000256" key="2">
    <source>
        <dbReference type="ARBA" id="ARBA00005336"/>
    </source>
</evidence>
<dbReference type="Gene3D" id="3.20.20.300">
    <property type="entry name" value="Glycoside hydrolase, family 3, N-terminal domain"/>
    <property type="match status" value="1"/>
</dbReference>
<dbReference type="InterPro" id="IPR017853">
    <property type="entry name" value="GH"/>
</dbReference>
<dbReference type="PANTHER" id="PTHR30480">
    <property type="entry name" value="BETA-HEXOSAMINIDASE-RELATED"/>
    <property type="match status" value="1"/>
</dbReference>
<dbReference type="SUPFAM" id="SSF51445">
    <property type="entry name" value="(Trans)glycosidases"/>
    <property type="match status" value="1"/>
</dbReference>
<accession>A0ABT4IA78</accession>
<evidence type="ECO:0000256" key="5">
    <source>
        <dbReference type="ARBA" id="ARBA00023295"/>
    </source>
</evidence>
<keyword evidence="5" id="KW-0326">Glycosidase</keyword>